<dbReference type="EMBL" id="CDMZ01000243">
    <property type="protein sequence ID" value="CEM09963.1"/>
    <property type="molecule type" value="Genomic_DNA"/>
</dbReference>
<gene>
    <name evidence="3" type="ORF">Cvel_3030</name>
</gene>
<protein>
    <submittedName>
        <fullName evidence="3">Uncharacterized protein</fullName>
    </submittedName>
</protein>
<accession>A0A0G4FAF6</accession>
<feature type="signal peptide" evidence="2">
    <location>
        <begin position="1"/>
        <end position="22"/>
    </location>
</feature>
<sequence>MVDLRWTLLAALLSPLPNACTGKCYILTGTASMRSDWVVGSGACLNMELGCEHFDLDFPKTSVPGDATVVIYANSHGTPTSVHPHGGPGTGKPKFLSKDGTPVSARRLDTEENNRGVSAGIMGRVLAAQLAVRLPSTLQKLILLPCNIAQLSSEGEGFFMDFASTIAGLRKFPDLTVFGAIGPNVMDIRSEKPGHTLVFRPPGTNPDPYIYNERVSYRMKRLWKKISDDADAKTICKFVSEHADYFQKKLSGFLEFVPFDVYSHGIAKLHIQENETFRPESVQYVTDVDESADSDKV</sequence>
<dbReference type="VEuPathDB" id="CryptoDB:Cvel_3030"/>
<proteinExistence type="predicted"/>
<evidence type="ECO:0000256" key="1">
    <source>
        <dbReference type="SAM" id="MobiDB-lite"/>
    </source>
</evidence>
<name>A0A0G4FAF6_9ALVE</name>
<evidence type="ECO:0000313" key="3">
    <source>
        <dbReference type="EMBL" id="CEM09963.1"/>
    </source>
</evidence>
<keyword evidence="2" id="KW-0732">Signal</keyword>
<evidence type="ECO:0000256" key="2">
    <source>
        <dbReference type="SAM" id="SignalP"/>
    </source>
</evidence>
<reference evidence="3" key="1">
    <citation type="submission" date="2014-11" db="EMBL/GenBank/DDBJ databases">
        <authorList>
            <person name="Otto D Thomas"/>
            <person name="Naeem Raeece"/>
        </authorList>
    </citation>
    <scope>NUCLEOTIDE SEQUENCE</scope>
</reference>
<feature type="chain" id="PRO_5005188803" evidence="2">
    <location>
        <begin position="23"/>
        <end position="297"/>
    </location>
</feature>
<feature type="region of interest" description="Disordered" evidence="1">
    <location>
        <begin position="78"/>
        <end position="101"/>
    </location>
</feature>
<dbReference type="AlphaFoldDB" id="A0A0G4FAF6"/>
<organism evidence="3">
    <name type="scientific">Chromera velia CCMP2878</name>
    <dbReference type="NCBI Taxonomy" id="1169474"/>
    <lineage>
        <taxon>Eukaryota</taxon>
        <taxon>Sar</taxon>
        <taxon>Alveolata</taxon>
        <taxon>Colpodellida</taxon>
        <taxon>Chromeraceae</taxon>
        <taxon>Chromera</taxon>
    </lineage>
</organism>